<dbReference type="AlphaFoldDB" id="A0A1D8NVM6"/>
<accession>A0A1D8NVM6</accession>
<proteinExistence type="predicted"/>
<reference evidence="1 2" key="1">
    <citation type="submission" date="2016-10" db="EMBL/GenBank/DDBJ databases">
        <title>Hydorgenophaga sp. LPB0072 isolated from gastropod.</title>
        <authorList>
            <person name="Kim E."/>
            <person name="Yi H."/>
        </authorList>
    </citation>
    <scope>NUCLEOTIDE SEQUENCE [LARGE SCALE GENOMIC DNA]</scope>
    <source>
        <strain evidence="1 2">LPB0072</strain>
    </source>
</reference>
<evidence type="ECO:0000313" key="1">
    <source>
        <dbReference type="EMBL" id="AOW13146.1"/>
    </source>
</evidence>
<evidence type="ECO:0000313" key="2">
    <source>
        <dbReference type="Proteomes" id="UP000185680"/>
    </source>
</evidence>
<protein>
    <submittedName>
        <fullName evidence="1">Uncharacterized protein</fullName>
    </submittedName>
</protein>
<dbReference type="EMBL" id="CP017476">
    <property type="protein sequence ID" value="AOW13146.1"/>
    <property type="molecule type" value="Genomic_DNA"/>
</dbReference>
<gene>
    <name evidence="1" type="ORF">LPB072_10060</name>
</gene>
<sequence length="251" mass="28018">MVLSESAEGIQAFLNARKADYVTAVRVVRETNTAILDVSREKVGKTASRGMTSKRQLAHLSSMITKELGLSVVIALRSGRVLTDIEAGLRATLERRHPNEISELVVSFPTTDRAEVLLRTTENVDVARASAVRTAVEEFLRDANFSEVRIEVLESDLPMPNLMVILKTLKVCAPANLDQLSLFLRKSGFQCPDVRWLSAKLDIARKRDWVVRFSTGLYGLTTKGLTAVPVSRRRNSSDIDRILALGRRRTW</sequence>
<dbReference type="KEGG" id="hyl:LPB072_10060"/>
<dbReference type="STRING" id="1763535.LPB072_10060"/>
<dbReference type="Proteomes" id="UP000185680">
    <property type="component" value="Chromosome"/>
</dbReference>
<name>A0A1D8NVM6_9BURK</name>
<organism evidence="1 2">
    <name type="scientific">Hydrogenophaga crassostreae</name>
    <dbReference type="NCBI Taxonomy" id="1763535"/>
    <lineage>
        <taxon>Bacteria</taxon>
        <taxon>Pseudomonadati</taxon>
        <taxon>Pseudomonadota</taxon>
        <taxon>Betaproteobacteria</taxon>
        <taxon>Burkholderiales</taxon>
        <taxon>Comamonadaceae</taxon>
        <taxon>Hydrogenophaga</taxon>
    </lineage>
</organism>